<evidence type="ECO:0000259" key="3">
    <source>
        <dbReference type="Pfam" id="PF01182"/>
    </source>
</evidence>
<dbReference type="GO" id="GO:0016853">
    <property type="term" value="F:isomerase activity"/>
    <property type="evidence" value="ECO:0007669"/>
    <property type="project" value="UniProtKB-KW"/>
</dbReference>
<dbReference type="STRING" id="988480.A0A075AVD6"/>
<dbReference type="SUPFAM" id="SSF100950">
    <property type="entry name" value="NagB/RpiA/CoA transferase-like"/>
    <property type="match status" value="1"/>
</dbReference>
<dbReference type="PANTHER" id="PTHR11054:SF22">
    <property type="entry name" value="6-PHOSPHOGLUCONOLACTONASE 3, CHLOROPLASTIC"/>
    <property type="match status" value="1"/>
</dbReference>
<dbReference type="Gene3D" id="3.40.50.1360">
    <property type="match status" value="1"/>
</dbReference>
<dbReference type="AlphaFoldDB" id="A0A075AVD6"/>
<dbReference type="PANTHER" id="PTHR11054">
    <property type="entry name" value="6-PHOSPHOGLUCONOLACTONASE"/>
    <property type="match status" value="1"/>
</dbReference>
<dbReference type="EMBL" id="KE561122">
    <property type="protein sequence ID" value="EPZ32662.1"/>
    <property type="molecule type" value="Genomic_DNA"/>
</dbReference>
<dbReference type="OrthoDB" id="432544at2759"/>
<dbReference type="InterPro" id="IPR005900">
    <property type="entry name" value="6-phosphogluconolactonase_DevB"/>
</dbReference>
<keyword evidence="5" id="KW-1185">Reference proteome</keyword>
<proteinExistence type="inferred from homology"/>
<comment type="similarity">
    <text evidence="1 2">Belongs to the glucosamine/galactosamine-6-phosphate isomerase family. 6-phosphogluconolactonase subfamily.</text>
</comment>
<dbReference type="HOGENOM" id="CLU_053947_0_2_1"/>
<dbReference type="NCBIfam" id="TIGR01198">
    <property type="entry name" value="pgl"/>
    <property type="match status" value="1"/>
</dbReference>
<dbReference type="OMA" id="YQLFEFE"/>
<sequence>MKLEVFSGKEGICERVAIILKELETKALEKSNYFTIAISGGSLPLLLKNVNKENFSKWIILLADERCVENDSDDSNAKLIDNELFGSTNIKPFRFIKINSEFLNDTKKVCENYYGQMRETWKELGLPCTGSSLIIDCALLGMGPDGHTCSLFPDHDILRSVEFLDYVENSPKPPPKRITLTLNALKMCENVVFLVTGASKNKVIEDIFKKDQKMKYPAGIVSEINSNSTWLLDIDAASLINYKDNFIK</sequence>
<evidence type="ECO:0000313" key="4">
    <source>
        <dbReference type="EMBL" id="EPZ32662.1"/>
    </source>
</evidence>
<dbReference type="GO" id="GO:0006098">
    <property type="term" value="P:pentose-phosphate shunt"/>
    <property type="evidence" value="ECO:0007669"/>
    <property type="project" value="UniProtKB-UniPathway"/>
</dbReference>
<dbReference type="InterPro" id="IPR006148">
    <property type="entry name" value="Glc/Gal-6P_isomerase"/>
</dbReference>
<name>A0A075AVD6_ROZAC</name>
<dbReference type="InterPro" id="IPR037171">
    <property type="entry name" value="NagB/RpiA_transferase-like"/>
</dbReference>
<dbReference type="CDD" id="cd01400">
    <property type="entry name" value="6PGL"/>
    <property type="match status" value="1"/>
</dbReference>
<evidence type="ECO:0000256" key="2">
    <source>
        <dbReference type="RuleBase" id="RU365095"/>
    </source>
</evidence>
<dbReference type="UniPathway" id="UPA00115">
    <property type="reaction ID" value="UER00409"/>
</dbReference>
<dbReference type="GO" id="GO:0005975">
    <property type="term" value="P:carbohydrate metabolic process"/>
    <property type="evidence" value="ECO:0007669"/>
    <property type="project" value="UniProtKB-UniRule"/>
</dbReference>
<reference evidence="4 5" key="1">
    <citation type="journal article" date="2013" name="Curr. Biol.">
        <title>Shared signatures of parasitism and phylogenomics unite Cryptomycota and microsporidia.</title>
        <authorList>
            <person name="James T.Y."/>
            <person name="Pelin A."/>
            <person name="Bonen L."/>
            <person name="Ahrendt S."/>
            <person name="Sain D."/>
            <person name="Corradi N."/>
            <person name="Stajich J.E."/>
        </authorList>
    </citation>
    <scope>NUCLEOTIDE SEQUENCE [LARGE SCALE GENOMIC DNA]</scope>
    <source>
        <strain evidence="4 5">CSF55</strain>
    </source>
</reference>
<comment type="catalytic activity">
    <reaction evidence="2">
        <text>6-phospho-D-glucono-1,5-lactone + H2O = 6-phospho-D-gluconate + H(+)</text>
        <dbReference type="Rhea" id="RHEA:12556"/>
        <dbReference type="ChEBI" id="CHEBI:15377"/>
        <dbReference type="ChEBI" id="CHEBI:15378"/>
        <dbReference type="ChEBI" id="CHEBI:57955"/>
        <dbReference type="ChEBI" id="CHEBI:58759"/>
        <dbReference type="EC" id="3.1.1.31"/>
    </reaction>
</comment>
<dbReference type="Pfam" id="PF01182">
    <property type="entry name" value="Glucosamine_iso"/>
    <property type="match status" value="1"/>
</dbReference>
<evidence type="ECO:0000313" key="5">
    <source>
        <dbReference type="Proteomes" id="UP000030755"/>
    </source>
</evidence>
<dbReference type="EC" id="3.1.1.31" evidence="2"/>
<comment type="pathway">
    <text evidence="2">Carbohydrate degradation; pentose phosphate pathway; D-ribulose 5-phosphate from D-glucose 6-phosphate (oxidative stage): step 2/3.</text>
</comment>
<feature type="domain" description="Glucosamine/galactosamine-6-phosphate isomerase" evidence="3">
    <location>
        <begin position="11"/>
        <end position="230"/>
    </location>
</feature>
<accession>A0A075AVD6</accession>
<keyword evidence="2 4" id="KW-0378">Hydrolase</keyword>
<keyword evidence="4" id="KW-0413">Isomerase</keyword>
<dbReference type="InterPro" id="IPR039104">
    <property type="entry name" value="6PGL"/>
</dbReference>
<dbReference type="GO" id="GO:0017057">
    <property type="term" value="F:6-phosphogluconolactonase activity"/>
    <property type="evidence" value="ECO:0007669"/>
    <property type="project" value="UniProtKB-UniRule"/>
</dbReference>
<protein>
    <recommendedName>
        <fullName evidence="2">6-phosphogluconolactonase</fullName>
        <shortName evidence="2">6PGL</shortName>
        <ecNumber evidence="2">3.1.1.31</ecNumber>
    </recommendedName>
</protein>
<gene>
    <name evidence="4" type="ORF">O9G_003790</name>
</gene>
<evidence type="ECO:0000256" key="1">
    <source>
        <dbReference type="ARBA" id="ARBA00010662"/>
    </source>
</evidence>
<organism evidence="4 5">
    <name type="scientific">Rozella allomycis (strain CSF55)</name>
    <dbReference type="NCBI Taxonomy" id="988480"/>
    <lineage>
        <taxon>Eukaryota</taxon>
        <taxon>Fungi</taxon>
        <taxon>Fungi incertae sedis</taxon>
        <taxon>Cryptomycota</taxon>
        <taxon>Cryptomycota incertae sedis</taxon>
        <taxon>Rozella</taxon>
    </lineage>
</organism>
<comment type="function">
    <text evidence="2">Hydrolysis of 6-phosphogluconolactone to 6-phosphogluconate.</text>
</comment>
<dbReference type="Proteomes" id="UP000030755">
    <property type="component" value="Unassembled WGS sequence"/>
</dbReference>